<dbReference type="AlphaFoldDB" id="A0A382Q4Z3"/>
<dbReference type="InterPro" id="IPR019533">
    <property type="entry name" value="Peptidase_S26"/>
</dbReference>
<protein>
    <recommendedName>
        <fullName evidence="2">Peptidase S26 domain-containing protein</fullName>
    </recommendedName>
</protein>
<dbReference type="GO" id="GO:0016020">
    <property type="term" value="C:membrane"/>
    <property type="evidence" value="ECO:0007669"/>
    <property type="project" value="InterPro"/>
</dbReference>
<dbReference type="PRINTS" id="PR00727">
    <property type="entry name" value="LEADERPTASE"/>
</dbReference>
<comment type="similarity">
    <text evidence="1">Belongs to the peptidase S26 family.</text>
</comment>
<dbReference type="CDD" id="cd06530">
    <property type="entry name" value="S26_SPase_I"/>
    <property type="match status" value="1"/>
</dbReference>
<feature type="non-terminal residue" evidence="3">
    <location>
        <position position="147"/>
    </location>
</feature>
<feature type="domain" description="Peptidase S26" evidence="2">
    <location>
        <begin position="2"/>
        <end position="147"/>
    </location>
</feature>
<dbReference type="GO" id="GO:0006465">
    <property type="term" value="P:signal peptide processing"/>
    <property type="evidence" value="ECO:0007669"/>
    <property type="project" value="InterPro"/>
</dbReference>
<evidence type="ECO:0000259" key="2">
    <source>
        <dbReference type="Pfam" id="PF10502"/>
    </source>
</evidence>
<proteinExistence type="inferred from homology"/>
<gene>
    <name evidence="3" type="ORF">METZ01_LOCUS333517</name>
</gene>
<organism evidence="3">
    <name type="scientific">marine metagenome</name>
    <dbReference type="NCBI Taxonomy" id="408172"/>
    <lineage>
        <taxon>unclassified sequences</taxon>
        <taxon>metagenomes</taxon>
        <taxon>ecological metagenomes</taxon>
    </lineage>
</organism>
<name>A0A382Q4Z3_9ZZZZ</name>
<dbReference type="Gene3D" id="2.10.109.10">
    <property type="entry name" value="Umud Fragment, subunit A"/>
    <property type="match status" value="1"/>
</dbReference>
<dbReference type="EMBL" id="UINC01112025">
    <property type="protein sequence ID" value="SVC80663.1"/>
    <property type="molecule type" value="Genomic_DNA"/>
</dbReference>
<accession>A0A382Q4Z3</accession>
<reference evidence="3" key="1">
    <citation type="submission" date="2018-05" db="EMBL/GenBank/DDBJ databases">
        <authorList>
            <person name="Lanie J.A."/>
            <person name="Ng W.-L."/>
            <person name="Kazmierczak K.M."/>
            <person name="Andrzejewski T.M."/>
            <person name="Davidsen T.M."/>
            <person name="Wayne K.J."/>
            <person name="Tettelin H."/>
            <person name="Glass J.I."/>
            <person name="Rusch D."/>
            <person name="Podicherti R."/>
            <person name="Tsui H.-C.T."/>
            <person name="Winkler M.E."/>
        </authorList>
    </citation>
    <scope>NUCLEOTIDE SEQUENCE</scope>
</reference>
<dbReference type="InterPro" id="IPR036286">
    <property type="entry name" value="LexA/Signal_pep-like_sf"/>
</dbReference>
<dbReference type="GO" id="GO:0004252">
    <property type="term" value="F:serine-type endopeptidase activity"/>
    <property type="evidence" value="ECO:0007669"/>
    <property type="project" value="InterPro"/>
</dbReference>
<dbReference type="InterPro" id="IPR000223">
    <property type="entry name" value="Pept_S26A_signal_pept_1"/>
</dbReference>
<dbReference type="PANTHER" id="PTHR43390:SF1">
    <property type="entry name" value="CHLOROPLAST PROCESSING PEPTIDASE"/>
    <property type="match status" value="1"/>
</dbReference>
<evidence type="ECO:0000256" key="1">
    <source>
        <dbReference type="ARBA" id="ARBA00009370"/>
    </source>
</evidence>
<evidence type="ECO:0000313" key="3">
    <source>
        <dbReference type="EMBL" id="SVC80663.1"/>
    </source>
</evidence>
<feature type="non-terminal residue" evidence="3">
    <location>
        <position position="1"/>
    </location>
</feature>
<dbReference type="Pfam" id="PF10502">
    <property type="entry name" value="Peptidase_S26"/>
    <property type="match status" value="1"/>
</dbReference>
<dbReference type="SUPFAM" id="SSF51306">
    <property type="entry name" value="LexA/Signal peptidase"/>
    <property type="match status" value="1"/>
</dbReference>
<dbReference type="NCBIfam" id="TIGR02227">
    <property type="entry name" value="sigpep_I_bact"/>
    <property type="match status" value="1"/>
</dbReference>
<dbReference type="PANTHER" id="PTHR43390">
    <property type="entry name" value="SIGNAL PEPTIDASE I"/>
    <property type="match status" value="1"/>
</dbReference>
<sequence length="147" mass="16113">VSVIVFSLAARSVIADHYYIPSESMEYSLLVGDRVLVDKRVYGLRLPFTNIEVLEGRSPERGEVVIFDSPESDVRLIKRVVAEEGDRVEVVGGKLLINGEKLPGDMSVDHEIFGERTALLNLEAGGGPDMKPKIVTEGAVMVMGDNR</sequence>